<feature type="domain" description="CCHC-type" evidence="1">
    <location>
        <begin position="302"/>
        <end position="318"/>
    </location>
</feature>
<dbReference type="OrthoDB" id="2449096at2759"/>
<feature type="domain" description="CCHC-type" evidence="1">
    <location>
        <begin position="235"/>
        <end position="251"/>
    </location>
</feature>
<comment type="caution">
    <text evidence="2">The sequence shown here is derived from an EMBL/GenBank/DDBJ whole genome shotgun (WGS) entry which is preliminary data.</text>
</comment>
<dbReference type="InterPro" id="IPR036875">
    <property type="entry name" value="Znf_CCHC_sf"/>
</dbReference>
<dbReference type="Proteomes" id="UP000726737">
    <property type="component" value="Unassembled WGS sequence"/>
</dbReference>
<dbReference type="SUPFAM" id="SSF57756">
    <property type="entry name" value="Retrovirus zinc finger-like domains"/>
    <property type="match status" value="2"/>
</dbReference>
<feature type="domain" description="CCHC-type" evidence="1">
    <location>
        <begin position="336"/>
        <end position="352"/>
    </location>
</feature>
<protein>
    <recommendedName>
        <fullName evidence="1">CCHC-type domain-containing protein</fullName>
    </recommendedName>
</protein>
<feature type="domain" description="CCHC-type" evidence="1">
    <location>
        <begin position="203"/>
        <end position="219"/>
    </location>
</feature>
<accession>A0A9P6PNE9</accession>
<dbReference type="AlphaFoldDB" id="A0A9P6PNE9"/>
<evidence type="ECO:0000313" key="2">
    <source>
        <dbReference type="EMBL" id="KAG0248705.1"/>
    </source>
</evidence>
<organism evidence="2 3">
    <name type="scientific">Mortierella polycephala</name>
    <dbReference type="NCBI Taxonomy" id="41804"/>
    <lineage>
        <taxon>Eukaryota</taxon>
        <taxon>Fungi</taxon>
        <taxon>Fungi incertae sedis</taxon>
        <taxon>Mucoromycota</taxon>
        <taxon>Mortierellomycotina</taxon>
        <taxon>Mortierellomycetes</taxon>
        <taxon>Mortierellales</taxon>
        <taxon>Mortierellaceae</taxon>
        <taxon>Mortierella</taxon>
    </lineage>
</organism>
<dbReference type="EMBL" id="JAAAJA010000936">
    <property type="protein sequence ID" value="KAG0248705.1"/>
    <property type="molecule type" value="Genomic_DNA"/>
</dbReference>
<dbReference type="Gene3D" id="4.10.60.10">
    <property type="entry name" value="Zinc finger, CCHC-type"/>
    <property type="match status" value="2"/>
</dbReference>
<dbReference type="GO" id="GO:0003676">
    <property type="term" value="F:nucleic acid binding"/>
    <property type="evidence" value="ECO:0007669"/>
    <property type="project" value="InterPro"/>
</dbReference>
<feature type="domain" description="CCHC-type" evidence="1">
    <location>
        <begin position="270"/>
        <end position="286"/>
    </location>
</feature>
<gene>
    <name evidence="2" type="ORF">BG011_009988</name>
</gene>
<keyword evidence="3" id="KW-1185">Reference proteome</keyword>
<evidence type="ECO:0000259" key="1">
    <source>
        <dbReference type="SMART" id="SM00343"/>
    </source>
</evidence>
<dbReference type="InterPro" id="IPR001878">
    <property type="entry name" value="Znf_CCHC"/>
</dbReference>
<dbReference type="GO" id="GO:0008270">
    <property type="term" value="F:zinc ion binding"/>
    <property type="evidence" value="ECO:0007669"/>
    <property type="project" value="InterPro"/>
</dbReference>
<reference evidence="2" key="1">
    <citation type="journal article" date="2020" name="Fungal Divers.">
        <title>Resolving the Mortierellaceae phylogeny through synthesis of multi-gene phylogenetics and phylogenomics.</title>
        <authorList>
            <person name="Vandepol N."/>
            <person name="Liber J."/>
            <person name="Desiro A."/>
            <person name="Na H."/>
            <person name="Kennedy M."/>
            <person name="Barry K."/>
            <person name="Grigoriev I.V."/>
            <person name="Miller A.N."/>
            <person name="O'Donnell K."/>
            <person name="Stajich J.E."/>
            <person name="Bonito G."/>
        </authorList>
    </citation>
    <scope>NUCLEOTIDE SEQUENCE</scope>
    <source>
        <strain evidence="2">KOD948</strain>
    </source>
</reference>
<sequence>MSTWNPAYSDRVFLYRVLRVQDNPSEGLHPTSPSACLTIKDHVERGGYDVFKRSQFISTTQHLDVAITWAINKESTLVVIFCRHLDPSVTLYDLSKGHHSLSEYYNRIVQKHGEVLVRPEINSSAMEVYSYDRLLQINATYLSSNLRQNVLSNWVLETALDRLYSYQCTFCNESGHDVECGHHCLEYEDLEAIEAIEQSNSYHCDICDESGHDVDDCPKYKDWEAEEEAIERSDYCEICHEFDHDIYDCPEYEDWETEEEEAIEQSDSYHCDICDESGHDIDDCPKYKDWEAEEEAIERSDYCEICHEFDHDFHDCPEYEDWEAEEEAIEQSNSYHCDICDESGHDIDECPKYKDWRATEEAIEQSARNPTVMSSVNIADTLRSFV</sequence>
<evidence type="ECO:0000313" key="3">
    <source>
        <dbReference type="Proteomes" id="UP000726737"/>
    </source>
</evidence>
<name>A0A9P6PNE9_9FUNG</name>
<proteinExistence type="predicted"/>
<dbReference type="SMART" id="SM00343">
    <property type="entry name" value="ZnF_C2HC"/>
    <property type="match status" value="5"/>
</dbReference>